<accession>A0A5J4KWH0</accession>
<evidence type="ECO:0000313" key="1">
    <source>
        <dbReference type="EMBL" id="GER89556.1"/>
    </source>
</evidence>
<dbReference type="Proteomes" id="UP000326912">
    <property type="component" value="Unassembled WGS sequence"/>
</dbReference>
<organism evidence="1 2">
    <name type="scientific">Dictyobacter vulcani</name>
    <dbReference type="NCBI Taxonomy" id="2607529"/>
    <lineage>
        <taxon>Bacteria</taxon>
        <taxon>Bacillati</taxon>
        <taxon>Chloroflexota</taxon>
        <taxon>Ktedonobacteria</taxon>
        <taxon>Ktedonobacterales</taxon>
        <taxon>Dictyobacteraceae</taxon>
        <taxon>Dictyobacter</taxon>
    </lineage>
</organism>
<evidence type="ECO:0000313" key="2">
    <source>
        <dbReference type="Proteomes" id="UP000326912"/>
    </source>
</evidence>
<dbReference type="SUPFAM" id="SSF56784">
    <property type="entry name" value="HAD-like"/>
    <property type="match status" value="1"/>
</dbReference>
<proteinExistence type="predicted"/>
<dbReference type="Pfam" id="PF12710">
    <property type="entry name" value="HAD"/>
    <property type="match status" value="1"/>
</dbReference>
<dbReference type="RefSeq" id="WP_151757435.1">
    <property type="nucleotide sequence ID" value="NZ_BKZW01000002.1"/>
</dbReference>
<dbReference type="Gene3D" id="3.40.50.1000">
    <property type="entry name" value="HAD superfamily/HAD-like"/>
    <property type="match status" value="1"/>
</dbReference>
<dbReference type="AlphaFoldDB" id="A0A5J4KWH0"/>
<comment type="caution">
    <text evidence="1">The sequence shown here is derived from an EMBL/GenBank/DDBJ whole genome shotgun (WGS) entry which is preliminary data.</text>
</comment>
<protein>
    <submittedName>
        <fullName evidence="1">Acid phosphatase</fullName>
    </submittedName>
</protein>
<dbReference type="InterPro" id="IPR023214">
    <property type="entry name" value="HAD_sf"/>
</dbReference>
<dbReference type="EMBL" id="BKZW01000002">
    <property type="protein sequence ID" value="GER89556.1"/>
    <property type="molecule type" value="Genomic_DNA"/>
</dbReference>
<gene>
    <name evidence="1" type="ORF">KDW_37180</name>
</gene>
<sequence>MHTTEPLQSWQDGPTRTAIINFVQQVTDSTHPAYVPPAERIAAFDNDGTLWCEKPSYVQEMFIIKYFHARVEQHPELRHVQPFKAFWEDDRAYFKALSIQEIGQLVLEAVASIPQAEYIKNVQAFFKDTQHPLYNRPFTELAFKPMLELVEYLHAHQFQVYIVTGGETDFVREVSEQMYGIPRSKVIGSAVMVKFEMHDERPVLVRQKSMQEPFNEGAGKAINIHLHIGRQPILAVGNSNGDLDMLLYIEDQQRPTLPLLIHHDDAEREFAYEHGAEKALQTATERDWQIISMKNDFKHIFSFVPEQITNTSA</sequence>
<reference evidence="1 2" key="1">
    <citation type="submission" date="2019-10" db="EMBL/GenBank/DDBJ databases">
        <title>Dictyobacter vulcani sp. nov., within the class Ktedonobacteria, isolated from soil of volcanic Mt. Zao.</title>
        <authorList>
            <person name="Zheng Y."/>
            <person name="Wang C.M."/>
            <person name="Sakai Y."/>
            <person name="Abe K."/>
            <person name="Yokota A."/>
            <person name="Yabe S."/>
        </authorList>
    </citation>
    <scope>NUCLEOTIDE SEQUENCE [LARGE SCALE GENOMIC DNA]</scope>
    <source>
        <strain evidence="1 2">W12</strain>
    </source>
</reference>
<keyword evidence="2" id="KW-1185">Reference proteome</keyword>
<name>A0A5J4KWH0_9CHLR</name>
<dbReference type="InterPro" id="IPR036412">
    <property type="entry name" value="HAD-like_sf"/>
</dbReference>